<evidence type="ECO:0000256" key="5">
    <source>
        <dbReference type="ARBA" id="ARBA00022670"/>
    </source>
</evidence>
<protein>
    <recommendedName>
        <fullName evidence="4">Mitochondrial inner membrane protease subunit 2</fullName>
    </recommendedName>
</protein>
<dbReference type="PANTHER" id="PTHR46041">
    <property type="entry name" value="MITOCHONDRIAL INNER MEMBRANE PROTEASE SUBUNIT 2"/>
    <property type="match status" value="1"/>
</dbReference>
<evidence type="ECO:0000256" key="12">
    <source>
        <dbReference type="PIRSR" id="PIRSR600223-1"/>
    </source>
</evidence>
<dbReference type="InterPro" id="IPR036286">
    <property type="entry name" value="LexA/Signal_pep-like_sf"/>
</dbReference>
<keyword evidence="8" id="KW-0378">Hydrolase</keyword>
<feature type="domain" description="Peptidase S26" evidence="13">
    <location>
        <begin position="12"/>
        <end position="97"/>
    </location>
</feature>
<dbReference type="InterPro" id="IPR037730">
    <property type="entry name" value="IMP2"/>
</dbReference>
<name>A0A177ATX3_9BILA</name>
<comment type="subcellular location">
    <subcellularLocation>
        <location evidence="1">Mitochondrion inner membrane</location>
        <topology evidence="1">Single-pass membrane protein</topology>
    </subcellularLocation>
</comment>
<dbReference type="GO" id="GO:0042720">
    <property type="term" value="C:mitochondrial inner membrane peptidase complex"/>
    <property type="evidence" value="ECO:0007669"/>
    <property type="project" value="InterPro"/>
</dbReference>
<keyword evidence="5 14" id="KW-0645">Protease</keyword>
<feature type="active site" evidence="12">
    <location>
        <position position="41"/>
    </location>
</feature>
<dbReference type="PANTHER" id="PTHR46041:SF2">
    <property type="entry name" value="MITOCHONDRIAL INNER MEMBRANE PROTEASE SUBUNIT 2"/>
    <property type="match status" value="1"/>
</dbReference>
<dbReference type="PRINTS" id="PR00727">
    <property type="entry name" value="LEADERPTASE"/>
</dbReference>
<evidence type="ECO:0000256" key="1">
    <source>
        <dbReference type="ARBA" id="ARBA00004434"/>
    </source>
</evidence>
<evidence type="ECO:0000256" key="3">
    <source>
        <dbReference type="ARBA" id="ARBA00011805"/>
    </source>
</evidence>
<dbReference type="Proteomes" id="UP000078046">
    <property type="component" value="Unassembled WGS sequence"/>
</dbReference>
<keyword evidence="7" id="KW-0999">Mitochondrion inner membrane</keyword>
<dbReference type="AlphaFoldDB" id="A0A177ATX3"/>
<keyword evidence="6" id="KW-0812">Transmembrane</keyword>
<keyword evidence="11" id="KW-0472">Membrane</keyword>
<dbReference type="Pfam" id="PF10502">
    <property type="entry name" value="Peptidase_S26"/>
    <property type="match status" value="1"/>
</dbReference>
<dbReference type="CDD" id="cd06530">
    <property type="entry name" value="S26_SPase_I"/>
    <property type="match status" value="1"/>
</dbReference>
<evidence type="ECO:0000256" key="7">
    <source>
        <dbReference type="ARBA" id="ARBA00022792"/>
    </source>
</evidence>
<comment type="similarity">
    <text evidence="2">Belongs to the peptidase S26 family. IMP2 subfamily.</text>
</comment>
<comment type="subunit">
    <text evidence="3">Heterodimer of 2 subunits, IMMPL1 and IMMPL2.</text>
</comment>
<dbReference type="InterPro" id="IPR019533">
    <property type="entry name" value="Peptidase_S26"/>
</dbReference>
<comment type="caution">
    <text evidence="14">The sequence shown here is derived from an EMBL/GenBank/DDBJ whole genome shotgun (WGS) entry which is preliminary data.</text>
</comment>
<keyword evidence="10" id="KW-0496">Mitochondrion</keyword>
<evidence type="ECO:0000259" key="13">
    <source>
        <dbReference type="Pfam" id="PF10502"/>
    </source>
</evidence>
<dbReference type="SUPFAM" id="SSF51306">
    <property type="entry name" value="LexA/Signal peptidase"/>
    <property type="match status" value="1"/>
</dbReference>
<gene>
    <name evidence="14" type="ORF">A3Q56_07471</name>
</gene>
<evidence type="ECO:0000256" key="9">
    <source>
        <dbReference type="ARBA" id="ARBA00022989"/>
    </source>
</evidence>
<evidence type="ECO:0000256" key="8">
    <source>
        <dbReference type="ARBA" id="ARBA00022801"/>
    </source>
</evidence>
<dbReference type="EMBL" id="LWCA01001593">
    <property type="protein sequence ID" value="OAF64823.1"/>
    <property type="molecule type" value="Genomic_DNA"/>
</dbReference>
<keyword evidence="15" id="KW-1185">Reference proteome</keyword>
<dbReference type="InterPro" id="IPR000223">
    <property type="entry name" value="Pept_S26A_signal_pept_1"/>
</dbReference>
<sequence length="155" mass="17814">MKSRQALIKLSHLIQSVSPILLVFYMFQENVGYCCTIKGESMQPTFNNDKKFTLAFLNKWKLKNFDISVGDIVAFRSPLEPNKLCVKRVIATQGERFIRKFDDNYDIIAPIKGSCWVEGDNPSKSLDSRKYGTIPYGLIIGKINLTIYPKLEWIK</sequence>
<organism evidence="14 15">
    <name type="scientific">Intoshia linei</name>
    <dbReference type="NCBI Taxonomy" id="1819745"/>
    <lineage>
        <taxon>Eukaryota</taxon>
        <taxon>Metazoa</taxon>
        <taxon>Spiralia</taxon>
        <taxon>Lophotrochozoa</taxon>
        <taxon>Mesozoa</taxon>
        <taxon>Orthonectida</taxon>
        <taxon>Rhopaluridae</taxon>
        <taxon>Intoshia</taxon>
    </lineage>
</organism>
<evidence type="ECO:0000256" key="10">
    <source>
        <dbReference type="ARBA" id="ARBA00023128"/>
    </source>
</evidence>
<evidence type="ECO:0000256" key="11">
    <source>
        <dbReference type="ARBA" id="ARBA00023136"/>
    </source>
</evidence>
<accession>A0A177ATX3</accession>
<feature type="active site" evidence="12">
    <location>
        <position position="87"/>
    </location>
</feature>
<dbReference type="Gene3D" id="2.10.109.10">
    <property type="entry name" value="Umud Fragment, subunit A"/>
    <property type="match status" value="1"/>
</dbReference>
<dbReference type="GO" id="GO:0006627">
    <property type="term" value="P:protein processing involved in protein targeting to mitochondrion"/>
    <property type="evidence" value="ECO:0007669"/>
    <property type="project" value="InterPro"/>
</dbReference>
<proteinExistence type="inferred from homology"/>
<dbReference type="OrthoDB" id="308440at2759"/>
<dbReference type="GO" id="GO:0004252">
    <property type="term" value="F:serine-type endopeptidase activity"/>
    <property type="evidence" value="ECO:0007669"/>
    <property type="project" value="InterPro"/>
</dbReference>
<dbReference type="GO" id="GO:0006465">
    <property type="term" value="P:signal peptide processing"/>
    <property type="evidence" value="ECO:0007669"/>
    <property type="project" value="InterPro"/>
</dbReference>
<reference evidence="14 15" key="1">
    <citation type="submission" date="2016-04" db="EMBL/GenBank/DDBJ databases">
        <title>The genome of Intoshia linei affirms orthonectids as highly simplified spiralians.</title>
        <authorList>
            <person name="Mikhailov K.V."/>
            <person name="Slusarev G.S."/>
            <person name="Nikitin M.A."/>
            <person name="Logacheva M.D."/>
            <person name="Penin A."/>
            <person name="Aleoshin V."/>
            <person name="Panchin Y.V."/>
        </authorList>
    </citation>
    <scope>NUCLEOTIDE SEQUENCE [LARGE SCALE GENOMIC DNA]</scope>
    <source>
        <strain evidence="14">Intl2013</strain>
        <tissue evidence="14">Whole animal</tissue>
    </source>
</reference>
<evidence type="ECO:0000256" key="2">
    <source>
        <dbReference type="ARBA" id="ARBA00007066"/>
    </source>
</evidence>
<evidence type="ECO:0000313" key="15">
    <source>
        <dbReference type="Proteomes" id="UP000078046"/>
    </source>
</evidence>
<evidence type="ECO:0000256" key="6">
    <source>
        <dbReference type="ARBA" id="ARBA00022692"/>
    </source>
</evidence>
<keyword evidence="9" id="KW-1133">Transmembrane helix</keyword>
<evidence type="ECO:0000313" key="14">
    <source>
        <dbReference type="EMBL" id="OAF64823.1"/>
    </source>
</evidence>
<evidence type="ECO:0000256" key="4">
    <source>
        <dbReference type="ARBA" id="ARBA00013650"/>
    </source>
</evidence>